<accession>A0A6A5YMP7</accession>
<name>A0A6A5YMP7_9PLEO</name>
<gene>
    <name evidence="1" type="ORF">BDV96DRAFT_605739</name>
</gene>
<protein>
    <submittedName>
        <fullName evidence="1">Uncharacterized protein</fullName>
    </submittedName>
</protein>
<dbReference type="EMBL" id="ML977348">
    <property type="protein sequence ID" value="KAF2108375.1"/>
    <property type="molecule type" value="Genomic_DNA"/>
</dbReference>
<keyword evidence="2" id="KW-1185">Reference proteome</keyword>
<dbReference type="AlphaFoldDB" id="A0A6A5YMP7"/>
<reference evidence="1" key="1">
    <citation type="journal article" date="2020" name="Stud. Mycol.">
        <title>101 Dothideomycetes genomes: a test case for predicting lifestyles and emergence of pathogens.</title>
        <authorList>
            <person name="Haridas S."/>
            <person name="Albert R."/>
            <person name="Binder M."/>
            <person name="Bloem J."/>
            <person name="Labutti K."/>
            <person name="Salamov A."/>
            <person name="Andreopoulos B."/>
            <person name="Baker S."/>
            <person name="Barry K."/>
            <person name="Bills G."/>
            <person name="Bluhm B."/>
            <person name="Cannon C."/>
            <person name="Castanera R."/>
            <person name="Culley D."/>
            <person name="Daum C."/>
            <person name="Ezra D."/>
            <person name="Gonzalez J."/>
            <person name="Henrissat B."/>
            <person name="Kuo A."/>
            <person name="Liang C."/>
            <person name="Lipzen A."/>
            <person name="Lutzoni F."/>
            <person name="Magnuson J."/>
            <person name="Mondo S."/>
            <person name="Nolan M."/>
            <person name="Ohm R."/>
            <person name="Pangilinan J."/>
            <person name="Park H.-J."/>
            <person name="Ramirez L."/>
            <person name="Alfaro M."/>
            <person name="Sun H."/>
            <person name="Tritt A."/>
            <person name="Yoshinaga Y."/>
            <person name="Zwiers L.-H."/>
            <person name="Turgeon B."/>
            <person name="Goodwin S."/>
            <person name="Spatafora J."/>
            <person name="Crous P."/>
            <person name="Grigoriev I."/>
        </authorList>
    </citation>
    <scope>NUCLEOTIDE SEQUENCE</scope>
    <source>
        <strain evidence="1">CBS 627.86</strain>
    </source>
</reference>
<evidence type="ECO:0000313" key="1">
    <source>
        <dbReference type="EMBL" id="KAF2108375.1"/>
    </source>
</evidence>
<proteinExistence type="predicted"/>
<evidence type="ECO:0000313" key="2">
    <source>
        <dbReference type="Proteomes" id="UP000799770"/>
    </source>
</evidence>
<organism evidence="1 2">
    <name type="scientific">Lophiotrema nucula</name>
    <dbReference type="NCBI Taxonomy" id="690887"/>
    <lineage>
        <taxon>Eukaryota</taxon>
        <taxon>Fungi</taxon>
        <taxon>Dikarya</taxon>
        <taxon>Ascomycota</taxon>
        <taxon>Pezizomycotina</taxon>
        <taxon>Dothideomycetes</taxon>
        <taxon>Pleosporomycetidae</taxon>
        <taxon>Pleosporales</taxon>
        <taxon>Lophiotremataceae</taxon>
        <taxon>Lophiotrema</taxon>
    </lineage>
</organism>
<sequence>MKYRILLGFINRFSGDIPASQNNHFLHQRRALCEDIQNLPDDVQFIHRSDTKLDNDRYFPRSMPARTKWAIVDKQSCELAYGRRVMRKGFSKFVGDPDTGIDHYVYVDVLAMMEWNELPRNALVRVEEMEVEGEGQGGVRVKYVWMSGSRFCISLYWTKNMNAEGCG</sequence>
<dbReference type="Proteomes" id="UP000799770">
    <property type="component" value="Unassembled WGS sequence"/>
</dbReference>